<evidence type="ECO:0000313" key="4">
    <source>
        <dbReference type="Proteomes" id="UP000191988"/>
    </source>
</evidence>
<dbReference type="EMBL" id="FBWK01000019">
    <property type="protein sequence ID" value="CUX22946.1"/>
    <property type="molecule type" value="Genomic_DNA"/>
</dbReference>
<sequence>MAAEGPVTVSESKASSAMQGERRGADRLVIDLVDDASTIRTDWERMESDPLNSLHQGFGWCSIWAQTQKSPLLIIRGRQGAKTVFLLPLEIVQEGGIRKARFPGGRFNNINTGLFEPSFAEQAEHKTAAAIAREARKLLHGRADILALQNIPLTWRGRTNPLSYLASVENQNPAFQLPLLESFESTLRQVNAKRRRKKFRIQSRRAEEMGGYSHVIARSPQEKCELLQAFFRQKSTRFASQGIPDVFRSQSVKEFFYDLANFPETGTDSLLELHAIRLHGEYEGVIAAISGLSRKQDHIICQFGSIDEVVSELSPGELLFWLMIERACREKAALFDFGVGDQLYKRSWCPLSTAQHDIFLPVTLKGRAAASAYVAIAKTKSLIKSNPALYALIQRFRAGRPRTDAMSVTD</sequence>
<name>A0A1S7PLF4_9HYPH</name>
<dbReference type="InterPro" id="IPR016181">
    <property type="entry name" value="Acyl_CoA_acyltransferase"/>
</dbReference>
<gene>
    <name evidence="3" type="ORF">AGR3A_Cc260230</name>
</gene>
<accession>A0A1S7PLF4</accession>
<dbReference type="Gene3D" id="3.40.630.30">
    <property type="match status" value="1"/>
</dbReference>
<keyword evidence="4" id="KW-1185">Reference proteome</keyword>
<dbReference type="Proteomes" id="UP000191988">
    <property type="component" value="Unassembled WGS sequence"/>
</dbReference>
<feature type="domain" description="BioF2-like acetyltransferase" evidence="2">
    <location>
        <begin position="193"/>
        <end position="346"/>
    </location>
</feature>
<dbReference type="Pfam" id="PF13480">
    <property type="entry name" value="Acetyltransf_6"/>
    <property type="match status" value="1"/>
</dbReference>
<feature type="region of interest" description="Disordered" evidence="1">
    <location>
        <begin position="1"/>
        <end position="21"/>
    </location>
</feature>
<organism evidence="3 4">
    <name type="scientific">Agrobacterium tomkonis CFBP 6623</name>
    <dbReference type="NCBI Taxonomy" id="1183432"/>
    <lineage>
        <taxon>Bacteria</taxon>
        <taxon>Pseudomonadati</taxon>
        <taxon>Pseudomonadota</taxon>
        <taxon>Alphaproteobacteria</taxon>
        <taxon>Hyphomicrobiales</taxon>
        <taxon>Rhizobiaceae</taxon>
        <taxon>Rhizobium/Agrobacterium group</taxon>
        <taxon>Agrobacterium</taxon>
        <taxon>Agrobacterium tumefaciens complex</taxon>
    </lineage>
</organism>
<evidence type="ECO:0000259" key="2">
    <source>
        <dbReference type="Pfam" id="PF13480"/>
    </source>
</evidence>
<dbReference type="RefSeq" id="WP_080842165.1">
    <property type="nucleotide sequence ID" value="NZ_LT009723.1"/>
</dbReference>
<reference evidence="4" key="1">
    <citation type="submission" date="2016-01" db="EMBL/GenBank/DDBJ databases">
        <authorList>
            <person name="Regsiter A."/>
            <person name="william w."/>
        </authorList>
    </citation>
    <scope>NUCLEOTIDE SEQUENCE [LARGE SCALE GENOMIC DNA]</scope>
    <source>
        <strain evidence="4">CFBP 6623</strain>
    </source>
</reference>
<evidence type="ECO:0000256" key="1">
    <source>
        <dbReference type="SAM" id="MobiDB-lite"/>
    </source>
</evidence>
<feature type="compositionally biased region" description="Polar residues" evidence="1">
    <location>
        <begin position="9"/>
        <end position="18"/>
    </location>
</feature>
<proteinExistence type="predicted"/>
<dbReference type="STRING" id="1183432.AGR3A_Cc260230"/>
<dbReference type="AlphaFoldDB" id="A0A1S7PLF4"/>
<dbReference type="SUPFAM" id="SSF55729">
    <property type="entry name" value="Acyl-CoA N-acyltransferases (Nat)"/>
    <property type="match status" value="1"/>
</dbReference>
<dbReference type="InterPro" id="IPR038740">
    <property type="entry name" value="BioF2-like_GNAT_dom"/>
</dbReference>
<evidence type="ECO:0000313" key="3">
    <source>
        <dbReference type="EMBL" id="CUX22946.1"/>
    </source>
</evidence>
<protein>
    <recommendedName>
        <fullName evidence="2">BioF2-like acetyltransferase domain-containing protein</fullName>
    </recommendedName>
</protein>